<dbReference type="InterPro" id="IPR048279">
    <property type="entry name" value="MdtK-like"/>
</dbReference>
<dbReference type="Proteomes" id="UP000036867">
    <property type="component" value="Unassembled WGS sequence"/>
</dbReference>
<dbReference type="AlphaFoldDB" id="A0A0M0LL91"/>
<feature type="transmembrane region" description="Helical" evidence="7">
    <location>
        <begin position="240"/>
        <end position="265"/>
    </location>
</feature>
<evidence type="ECO:0000256" key="7">
    <source>
        <dbReference type="SAM" id="Phobius"/>
    </source>
</evidence>
<dbReference type="GO" id="GO:0005886">
    <property type="term" value="C:plasma membrane"/>
    <property type="evidence" value="ECO:0007669"/>
    <property type="project" value="UniProtKB-SubCell"/>
</dbReference>
<gene>
    <name evidence="8" type="ORF">AMD00_05290</name>
</gene>
<dbReference type="PANTHER" id="PTHR42925:SF1">
    <property type="entry name" value="VIRULENCE FACTOR MVIN"/>
    <property type="match status" value="1"/>
</dbReference>
<feature type="transmembrane region" description="Helical" evidence="7">
    <location>
        <begin position="134"/>
        <end position="156"/>
    </location>
</feature>
<name>A0A0M0LL91_9BACL</name>
<feature type="transmembrane region" description="Helical" evidence="7">
    <location>
        <begin position="320"/>
        <end position="339"/>
    </location>
</feature>
<feature type="transmembrane region" description="Helical" evidence="7">
    <location>
        <begin position="95"/>
        <end position="114"/>
    </location>
</feature>
<feature type="transmembrane region" description="Helical" evidence="7">
    <location>
        <begin position="163"/>
        <end position="183"/>
    </location>
</feature>
<keyword evidence="3" id="KW-1003">Cell membrane</keyword>
<keyword evidence="9" id="KW-1185">Reference proteome</keyword>
<dbReference type="OrthoDB" id="9780160at2"/>
<dbReference type="GO" id="GO:0042910">
    <property type="term" value="F:xenobiotic transmembrane transporter activity"/>
    <property type="evidence" value="ECO:0007669"/>
    <property type="project" value="InterPro"/>
</dbReference>
<sequence>MNLVNNDTVTRPLTFKVLLIPILIEQFFALLLSNIDVLMLSNYSDDAVAAVGISAQLLNLAFMLVGIITIGCSIQLFQMNEHLHRETIAQVISHIVYFTLFTAIVIAGVFYVFATPLLQLMQTPSSLMDIANSYTRIVAISFIFQAVISSIGVVLRSFAIVRFVMYLSITINVCNIVGNYIVLNTSFSIFGTGVTGIATVTLLVRMLGSICILLFFVKYFQQYRKALFQPNLSRKMTRRILSLGFPSAFENISYNVSQTVITAFIASLGTLIVTTKVYASTISLVVFAVAASMSTVNQMIIGKLIGRGEKVDASRYTNSVLKWSFVTTIAMTLLLALSSKSIISIFTDNNAIITLVQQLLWLNILLETARALNEILVGAINVAGEVKYPTYLNIVTTFLLVIPSCFLIVKYTSFGIYGIWFIFIVDEYLRLLLLAAYWLKGKWQRITIIQS</sequence>
<evidence type="ECO:0000256" key="3">
    <source>
        <dbReference type="ARBA" id="ARBA00022475"/>
    </source>
</evidence>
<evidence type="ECO:0000256" key="2">
    <source>
        <dbReference type="ARBA" id="ARBA00022448"/>
    </source>
</evidence>
<dbReference type="PANTHER" id="PTHR42925">
    <property type="entry name" value="MULTIDRUG AND TOXIN EFFLUX PROTEIN MATE FAMILY"/>
    <property type="match status" value="1"/>
</dbReference>
<comment type="subcellular location">
    <subcellularLocation>
        <location evidence="1">Cell membrane</location>
        <topology evidence="1">Multi-pass membrane protein</topology>
    </subcellularLocation>
</comment>
<evidence type="ECO:0008006" key="10">
    <source>
        <dbReference type="Google" id="ProtNLM"/>
    </source>
</evidence>
<evidence type="ECO:0000313" key="9">
    <source>
        <dbReference type="Proteomes" id="UP000036867"/>
    </source>
</evidence>
<dbReference type="InterPro" id="IPR047135">
    <property type="entry name" value="YsiQ"/>
</dbReference>
<dbReference type="EMBL" id="LILB01000001">
    <property type="protein sequence ID" value="KOO51850.1"/>
    <property type="molecule type" value="Genomic_DNA"/>
</dbReference>
<evidence type="ECO:0000256" key="6">
    <source>
        <dbReference type="ARBA" id="ARBA00023136"/>
    </source>
</evidence>
<feature type="transmembrane region" description="Helical" evidence="7">
    <location>
        <begin position="415"/>
        <end position="439"/>
    </location>
</feature>
<dbReference type="RefSeq" id="WP_053416014.1">
    <property type="nucleotide sequence ID" value="NZ_LILB01000001.1"/>
</dbReference>
<accession>A0A0M0LL91</accession>
<evidence type="ECO:0000256" key="5">
    <source>
        <dbReference type="ARBA" id="ARBA00022989"/>
    </source>
</evidence>
<keyword evidence="5 7" id="KW-1133">Transmembrane helix</keyword>
<evidence type="ECO:0000313" key="8">
    <source>
        <dbReference type="EMBL" id="KOO51850.1"/>
    </source>
</evidence>
<protein>
    <recommendedName>
        <fullName evidence="10">MATE family efflux transporter</fullName>
    </recommendedName>
</protein>
<evidence type="ECO:0000256" key="1">
    <source>
        <dbReference type="ARBA" id="ARBA00004651"/>
    </source>
</evidence>
<proteinExistence type="predicted"/>
<reference evidence="9" key="1">
    <citation type="submission" date="2015-08" db="EMBL/GenBank/DDBJ databases">
        <title>Fjat-10028 dsm 16317.</title>
        <authorList>
            <person name="Liu B."/>
            <person name="Wang J."/>
            <person name="Zhu Y."/>
            <person name="Liu G."/>
            <person name="Chen Q."/>
            <person name="Chen Z."/>
            <person name="Lan J."/>
            <person name="Che J."/>
            <person name="Ge C."/>
            <person name="Shi H."/>
            <person name="Pan Z."/>
            <person name="Liu X."/>
        </authorList>
    </citation>
    <scope>NUCLEOTIDE SEQUENCE [LARGE SCALE GENOMIC DNA]</scope>
    <source>
        <strain evidence="9">DSM 16317</strain>
    </source>
</reference>
<dbReference type="CDD" id="cd13134">
    <property type="entry name" value="MATE_like_8"/>
    <property type="match status" value="1"/>
</dbReference>
<feature type="transmembrane region" description="Helical" evidence="7">
    <location>
        <begin position="189"/>
        <end position="220"/>
    </location>
</feature>
<dbReference type="Pfam" id="PF01554">
    <property type="entry name" value="MatE"/>
    <property type="match status" value="2"/>
</dbReference>
<dbReference type="STRING" id="263475.AMD00_05290"/>
<feature type="transmembrane region" description="Helical" evidence="7">
    <location>
        <begin position="12"/>
        <end position="35"/>
    </location>
</feature>
<dbReference type="NCBIfam" id="TIGR00797">
    <property type="entry name" value="matE"/>
    <property type="match status" value="1"/>
</dbReference>
<feature type="transmembrane region" description="Helical" evidence="7">
    <location>
        <begin position="390"/>
        <end position="409"/>
    </location>
</feature>
<feature type="transmembrane region" description="Helical" evidence="7">
    <location>
        <begin position="47"/>
        <end position="74"/>
    </location>
</feature>
<dbReference type="GeneID" id="301135516"/>
<feature type="transmembrane region" description="Helical" evidence="7">
    <location>
        <begin position="277"/>
        <end position="300"/>
    </location>
</feature>
<evidence type="ECO:0000256" key="4">
    <source>
        <dbReference type="ARBA" id="ARBA00022692"/>
    </source>
</evidence>
<keyword evidence="6 7" id="KW-0472">Membrane</keyword>
<comment type="caution">
    <text evidence="8">The sequence shown here is derived from an EMBL/GenBank/DDBJ whole genome shotgun (WGS) entry which is preliminary data.</text>
</comment>
<dbReference type="InterPro" id="IPR002528">
    <property type="entry name" value="MATE_fam"/>
</dbReference>
<keyword evidence="2" id="KW-0813">Transport</keyword>
<organism evidence="8 9">
    <name type="scientific">Viridibacillus arvi</name>
    <dbReference type="NCBI Taxonomy" id="263475"/>
    <lineage>
        <taxon>Bacteria</taxon>
        <taxon>Bacillati</taxon>
        <taxon>Bacillota</taxon>
        <taxon>Bacilli</taxon>
        <taxon>Bacillales</taxon>
        <taxon>Caryophanaceae</taxon>
        <taxon>Viridibacillus</taxon>
    </lineage>
</organism>
<dbReference type="PIRSF" id="PIRSF006603">
    <property type="entry name" value="DinF"/>
    <property type="match status" value="1"/>
</dbReference>
<keyword evidence="4 7" id="KW-0812">Transmembrane</keyword>
<dbReference type="GO" id="GO:0015297">
    <property type="term" value="F:antiporter activity"/>
    <property type="evidence" value="ECO:0007669"/>
    <property type="project" value="InterPro"/>
</dbReference>